<evidence type="ECO:0000313" key="2">
    <source>
        <dbReference type="EMBL" id="AGF76616.1"/>
    </source>
</evidence>
<dbReference type="Proteomes" id="UP000011721">
    <property type="component" value="Chromosome"/>
</dbReference>
<evidence type="ECO:0000259" key="1">
    <source>
        <dbReference type="Pfam" id="PF07238"/>
    </source>
</evidence>
<reference evidence="3" key="1">
    <citation type="journal article" date="2013" name="Stand. Genomic Sci.">
        <title>Complete genome sequence of Desulfocapsa sulfexigens, a marine deltaproteobacterium specialized in disproportionating inorganic sulfur compounds.</title>
        <authorList>
            <person name="Finster K.W."/>
            <person name="Kjeldsen K.U."/>
            <person name="Kube M."/>
            <person name="Reinhardt R."/>
            <person name="Mussmann M."/>
            <person name="Amann R."/>
            <person name="Schreiber L."/>
        </authorList>
    </citation>
    <scope>NUCLEOTIDE SEQUENCE [LARGE SCALE GENOMIC DNA]</scope>
    <source>
        <strain evidence="3">DSM 10523 / SB164P1</strain>
    </source>
</reference>
<dbReference type="Pfam" id="PF07238">
    <property type="entry name" value="PilZ"/>
    <property type="match status" value="1"/>
</dbReference>
<dbReference type="SUPFAM" id="SSF141371">
    <property type="entry name" value="PilZ domain-like"/>
    <property type="match status" value="1"/>
</dbReference>
<dbReference type="AlphaFoldDB" id="M1PJE4"/>
<accession>M1PJE4</accession>
<feature type="domain" description="PilZ" evidence="1">
    <location>
        <begin position="3"/>
        <end position="95"/>
    </location>
</feature>
<dbReference type="EMBL" id="CP003985">
    <property type="protein sequence ID" value="AGF76616.1"/>
    <property type="molecule type" value="Genomic_DNA"/>
</dbReference>
<dbReference type="HOGENOM" id="CLU_2245627_0_0_7"/>
<organism evidence="2 3">
    <name type="scientific">Desulfocapsa sulfexigens (strain DSM 10523 / SB164P1)</name>
    <dbReference type="NCBI Taxonomy" id="1167006"/>
    <lineage>
        <taxon>Bacteria</taxon>
        <taxon>Pseudomonadati</taxon>
        <taxon>Thermodesulfobacteriota</taxon>
        <taxon>Desulfobulbia</taxon>
        <taxon>Desulfobulbales</taxon>
        <taxon>Desulfocapsaceae</taxon>
        <taxon>Desulfocapsa</taxon>
    </lineage>
</organism>
<name>M1PJE4_DESSD</name>
<keyword evidence="3" id="KW-1185">Reference proteome</keyword>
<sequence length="104" mass="11584">MSNRRNYERLLIQKFAILKLANGETIQGQTRDLGMGGAFIECAPDIHLEEGTECTISLVLNDEEERMITEIYGCISHCDNSGGLGCNFLKINATYYQFIGEASD</sequence>
<protein>
    <submittedName>
        <fullName evidence="2">PilZ domain-containing protein</fullName>
    </submittedName>
</protein>
<evidence type="ECO:0000313" key="3">
    <source>
        <dbReference type="Proteomes" id="UP000011721"/>
    </source>
</evidence>
<dbReference type="Gene3D" id="2.40.10.220">
    <property type="entry name" value="predicted glycosyltransferase like domains"/>
    <property type="match status" value="1"/>
</dbReference>
<dbReference type="InterPro" id="IPR009875">
    <property type="entry name" value="PilZ_domain"/>
</dbReference>
<dbReference type="PATRIC" id="fig|1167006.5.peg.26"/>
<dbReference type="RefSeq" id="WP_015402315.1">
    <property type="nucleotide sequence ID" value="NC_020304.1"/>
</dbReference>
<dbReference type="KEGG" id="dsf:UWK_00028"/>
<proteinExistence type="predicted"/>
<dbReference type="GO" id="GO:0035438">
    <property type="term" value="F:cyclic-di-GMP binding"/>
    <property type="evidence" value="ECO:0007669"/>
    <property type="project" value="InterPro"/>
</dbReference>
<gene>
    <name evidence="2" type="ordered locus">UWK_00028</name>
</gene>